<reference evidence="1" key="1">
    <citation type="submission" date="2018-05" db="EMBL/GenBank/DDBJ databases">
        <authorList>
            <person name="Lanie J.A."/>
            <person name="Ng W.-L."/>
            <person name="Kazmierczak K.M."/>
            <person name="Andrzejewski T.M."/>
            <person name="Davidsen T.M."/>
            <person name="Wayne K.J."/>
            <person name="Tettelin H."/>
            <person name="Glass J.I."/>
            <person name="Rusch D."/>
            <person name="Podicherti R."/>
            <person name="Tsui H.-C.T."/>
            <person name="Winkler M.E."/>
        </authorList>
    </citation>
    <scope>NUCLEOTIDE SEQUENCE</scope>
</reference>
<accession>A0A381V0L6</accession>
<organism evidence="1">
    <name type="scientific">marine metagenome</name>
    <dbReference type="NCBI Taxonomy" id="408172"/>
    <lineage>
        <taxon>unclassified sequences</taxon>
        <taxon>metagenomes</taxon>
        <taxon>ecological metagenomes</taxon>
    </lineage>
</organism>
<dbReference type="AlphaFoldDB" id="A0A381V0L6"/>
<protein>
    <submittedName>
        <fullName evidence="1">Uncharacterized protein</fullName>
    </submittedName>
</protein>
<gene>
    <name evidence="1" type="ORF">METZ01_LOCUS86608</name>
</gene>
<proteinExistence type="predicted"/>
<name>A0A381V0L6_9ZZZZ</name>
<sequence length="22" mass="2511">MAKVSAWKKTNETWYDGIVLVA</sequence>
<evidence type="ECO:0000313" key="1">
    <source>
        <dbReference type="EMBL" id="SVA33754.1"/>
    </source>
</evidence>
<dbReference type="EMBL" id="UINC01007516">
    <property type="protein sequence ID" value="SVA33754.1"/>
    <property type="molecule type" value="Genomic_DNA"/>
</dbReference>